<feature type="transmembrane region" description="Helical" evidence="1">
    <location>
        <begin position="152"/>
        <end position="172"/>
    </location>
</feature>
<feature type="transmembrane region" description="Helical" evidence="1">
    <location>
        <begin position="262"/>
        <end position="282"/>
    </location>
</feature>
<name>A0A813YV83_9BILA</name>
<organism evidence="2 3">
    <name type="scientific">Brachionus calyciflorus</name>
    <dbReference type="NCBI Taxonomy" id="104777"/>
    <lineage>
        <taxon>Eukaryota</taxon>
        <taxon>Metazoa</taxon>
        <taxon>Spiralia</taxon>
        <taxon>Gnathifera</taxon>
        <taxon>Rotifera</taxon>
        <taxon>Eurotatoria</taxon>
        <taxon>Monogononta</taxon>
        <taxon>Pseudotrocha</taxon>
        <taxon>Ploima</taxon>
        <taxon>Brachionidae</taxon>
        <taxon>Brachionus</taxon>
    </lineage>
</organism>
<dbReference type="Proteomes" id="UP000663879">
    <property type="component" value="Unassembled WGS sequence"/>
</dbReference>
<dbReference type="InterPro" id="IPR050327">
    <property type="entry name" value="Proton-linked_MCT"/>
</dbReference>
<feature type="transmembrane region" description="Helical" evidence="1">
    <location>
        <begin position="294"/>
        <end position="312"/>
    </location>
</feature>
<sequence>MRFKLTKPSESYHTDSGWGWIVCLTSGYCFGILIGMLNNYALIYVEFEHIYNQTENHVTYVGWIGSMSIGVQYIFCVLGSILVDLYNPLKIGLLGSIISTLSLISCIFVTKLQLYFLTYGFLFGLGQAFLLASTLSILPYYFKKKLSLANGIMNFIGSIIIVLLPILTSIIIDKYNIKITFVFLAGLSSMSIPAVLTYKTPEKTRNELHSLKQQIRISLGTEIFKHKKFLIWCLSNFVGKFGYYIPIINIDHYAKLAFPDKQPFVINVVFSICAAISGILFGKLGDLTVKKIAQVHYHTLVYLVYGIVQIFIPFAKDYWAFMLEIVLLGIIDGILLSFIVPIAFSLAGCSRLANQAAAYYHITMSITSILGPTIAGRIFEVYKSYDFAFYLGGLSCLIAGLILLVGTKIVDCLKNKQVLSEARNENTVDEKI</sequence>
<keyword evidence="1" id="KW-1133">Transmembrane helix</keyword>
<reference evidence="2" key="1">
    <citation type="submission" date="2021-02" db="EMBL/GenBank/DDBJ databases">
        <authorList>
            <person name="Nowell W R."/>
        </authorList>
    </citation>
    <scope>NUCLEOTIDE SEQUENCE</scope>
    <source>
        <strain evidence="2">Ploen Becks lab</strain>
    </source>
</reference>
<dbReference type="SUPFAM" id="SSF103473">
    <property type="entry name" value="MFS general substrate transporter"/>
    <property type="match status" value="1"/>
</dbReference>
<dbReference type="AlphaFoldDB" id="A0A813YV83"/>
<keyword evidence="1" id="KW-0812">Transmembrane</keyword>
<feature type="transmembrane region" description="Helical" evidence="1">
    <location>
        <begin position="116"/>
        <end position="140"/>
    </location>
</feature>
<dbReference type="GO" id="GO:0022857">
    <property type="term" value="F:transmembrane transporter activity"/>
    <property type="evidence" value="ECO:0007669"/>
    <property type="project" value="InterPro"/>
</dbReference>
<comment type="caution">
    <text evidence="2">The sequence shown here is derived from an EMBL/GenBank/DDBJ whole genome shotgun (WGS) entry which is preliminary data.</text>
</comment>
<dbReference type="Gene3D" id="1.20.1250.20">
    <property type="entry name" value="MFS general substrate transporter like domains"/>
    <property type="match status" value="2"/>
</dbReference>
<dbReference type="Pfam" id="PF07690">
    <property type="entry name" value="MFS_1"/>
    <property type="match status" value="1"/>
</dbReference>
<dbReference type="InterPro" id="IPR011701">
    <property type="entry name" value="MFS"/>
</dbReference>
<evidence type="ECO:0000313" key="2">
    <source>
        <dbReference type="EMBL" id="CAF0889545.1"/>
    </source>
</evidence>
<keyword evidence="1" id="KW-0472">Membrane</keyword>
<feature type="transmembrane region" description="Helical" evidence="1">
    <location>
        <begin position="318"/>
        <end position="344"/>
    </location>
</feature>
<protein>
    <submittedName>
        <fullName evidence="2">Uncharacterized protein</fullName>
    </submittedName>
</protein>
<dbReference type="EMBL" id="CAJNOC010001767">
    <property type="protein sequence ID" value="CAF0889545.1"/>
    <property type="molecule type" value="Genomic_DNA"/>
</dbReference>
<feature type="transmembrane region" description="Helical" evidence="1">
    <location>
        <begin position="229"/>
        <end position="250"/>
    </location>
</feature>
<accession>A0A813YV83</accession>
<keyword evidence="3" id="KW-1185">Reference proteome</keyword>
<dbReference type="InterPro" id="IPR036259">
    <property type="entry name" value="MFS_trans_sf"/>
</dbReference>
<feature type="transmembrane region" description="Helical" evidence="1">
    <location>
        <begin position="60"/>
        <end position="84"/>
    </location>
</feature>
<evidence type="ECO:0000313" key="3">
    <source>
        <dbReference type="Proteomes" id="UP000663879"/>
    </source>
</evidence>
<feature type="transmembrane region" description="Helical" evidence="1">
    <location>
        <begin position="387"/>
        <end position="406"/>
    </location>
</feature>
<dbReference type="PANTHER" id="PTHR11360">
    <property type="entry name" value="MONOCARBOXYLATE TRANSPORTER"/>
    <property type="match status" value="1"/>
</dbReference>
<feature type="transmembrane region" description="Helical" evidence="1">
    <location>
        <begin position="356"/>
        <end position="375"/>
    </location>
</feature>
<feature type="transmembrane region" description="Helical" evidence="1">
    <location>
        <begin position="20"/>
        <end position="40"/>
    </location>
</feature>
<feature type="transmembrane region" description="Helical" evidence="1">
    <location>
        <begin position="91"/>
        <end position="110"/>
    </location>
</feature>
<dbReference type="OrthoDB" id="6499973at2759"/>
<dbReference type="PANTHER" id="PTHR11360:SF251">
    <property type="entry name" value="MAJOR FACILITATOR SUPERFAMILY (MFS) PROFILE DOMAIN-CONTAINING PROTEIN"/>
    <property type="match status" value="1"/>
</dbReference>
<gene>
    <name evidence="2" type="ORF">OXX778_LOCUS10836</name>
</gene>
<proteinExistence type="predicted"/>
<evidence type="ECO:0000256" key="1">
    <source>
        <dbReference type="SAM" id="Phobius"/>
    </source>
</evidence>